<sequence length="92" mass="10287">MADIQKISIAVTAEQLAQMKSAVESGQYATISEIVREALRDWQYGRERHLADIARLRELIDEGEASGPAVPFDGDRILDEMIAETSRRKARA</sequence>
<evidence type="ECO:0000313" key="3">
    <source>
        <dbReference type="EMBL" id="PWR20221.1"/>
    </source>
</evidence>
<dbReference type="CDD" id="cd22231">
    <property type="entry name" value="RHH_NikR_HicB-like"/>
    <property type="match status" value="1"/>
</dbReference>
<accession>A0A317E0Q0</accession>
<dbReference type="RefSeq" id="WP_109907219.1">
    <property type="nucleotide sequence ID" value="NZ_QGLE01000010.1"/>
</dbReference>
<gene>
    <name evidence="3" type="ORF">DKG74_16195</name>
</gene>
<dbReference type="Proteomes" id="UP000245461">
    <property type="component" value="Unassembled WGS sequence"/>
</dbReference>
<keyword evidence="2" id="KW-1277">Toxin-antitoxin system</keyword>
<dbReference type="PANTHER" id="PTHR36582:SF2">
    <property type="entry name" value="ANTITOXIN PARD"/>
    <property type="match status" value="1"/>
</dbReference>
<dbReference type="OrthoDB" id="514770at2"/>
<dbReference type="GO" id="GO:0006355">
    <property type="term" value="P:regulation of DNA-templated transcription"/>
    <property type="evidence" value="ECO:0007669"/>
    <property type="project" value="InterPro"/>
</dbReference>
<dbReference type="InterPro" id="IPR038296">
    <property type="entry name" value="ParD_sf"/>
</dbReference>
<evidence type="ECO:0000313" key="4">
    <source>
        <dbReference type="Proteomes" id="UP000245461"/>
    </source>
</evidence>
<dbReference type="Gene3D" id="6.10.10.120">
    <property type="entry name" value="Antitoxin ParD1-like"/>
    <property type="match status" value="1"/>
</dbReference>
<keyword evidence="4" id="KW-1185">Reference proteome</keyword>
<dbReference type="InterPro" id="IPR010985">
    <property type="entry name" value="Ribbon_hlx_hlx"/>
</dbReference>
<name>A0A317E0Q0_9PROT</name>
<comment type="similarity">
    <text evidence="1">Belongs to the ParD antitoxin family.</text>
</comment>
<evidence type="ECO:0000256" key="2">
    <source>
        <dbReference type="ARBA" id="ARBA00022649"/>
    </source>
</evidence>
<organism evidence="3 4">
    <name type="scientific">Zavarzinia aquatilis</name>
    <dbReference type="NCBI Taxonomy" id="2211142"/>
    <lineage>
        <taxon>Bacteria</taxon>
        <taxon>Pseudomonadati</taxon>
        <taxon>Pseudomonadota</taxon>
        <taxon>Alphaproteobacteria</taxon>
        <taxon>Rhodospirillales</taxon>
        <taxon>Zavarziniaceae</taxon>
        <taxon>Zavarzinia</taxon>
    </lineage>
</organism>
<dbReference type="PANTHER" id="PTHR36582">
    <property type="entry name" value="ANTITOXIN PARD"/>
    <property type="match status" value="1"/>
</dbReference>
<reference evidence="3 4" key="1">
    <citation type="submission" date="2018-05" db="EMBL/GenBank/DDBJ databases">
        <title>Zavarzinia sp. HR-AS.</title>
        <authorList>
            <person name="Lee Y."/>
            <person name="Jeon C.O."/>
        </authorList>
    </citation>
    <scope>NUCLEOTIDE SEQUENCE [LARGE SCALE GENOMIC DNA]</scope>
    <source>
        <strain evidence="3 4">HR-AS</strain>
    </source>
</reference>
<protein>
    <submittedName>
        <fullName evidence="3">Type II toxin-antitoxin system ParD family antitoxin</fullName>
    </submittedName>
</protein>
<dbReference type="EMBL" id="QGLE01000010">
    <property type="protein sequence ID" value="PWR20221.1"/>
    <property type="molecule type" value="Genomic_DNA"/>
</dbReference>
<evidence type="ECO:0000256" key="1">
    <source>
        <dbReference type="ARBA" id="ARBA00008580"/>
    </source>
</evidence>
<comment type="caution">
    <text evidence="3">The sequence shown here is derived from an EMBL/GenBank/DDBJ whole genome shotgun (WGS) entry which is preliminary data.</text>
</comment>
<proteinExistence type="inferred from homology"/>
<dbReference type="AlphaFoldDB" id="A0A317E0Q0"/>
<dbReference type="SUPFAM" id="SSF47598">
    <property type="entry name" value="Ribbon-helix-helix"/>
    <property type="match status" value="1"/>
</dbReference>
<dbReference type="InterPro" id="IPR022789">
    <property type="entry name" value="ParD"/>
</dbReference>
<dbReference type="Pfam" id="PF03693">
    <property type="entry name" value="ParD_antitoxin"/>
    <property type="match status" value="1"/>
</dbReference>